<dbReference type="CDD" id="cd12148">
    <property type="entry name" value="fungal_TF_MHR"/>
    <property type="match status" value="1"/>
</dbReference>
<dbReference type="SMART" id="SM00906">
    <property type="entry name" value="Fungal_trans"/>
    <property type="match status" value="1"/>
</dbReference>
<dbReference type="OrthoDB" id="6486656at2759"/>
<keyword evidence="1" id="KW-0805">Transcription regulation</keyword>
<keyword evidence="4" id="KW-0539">Nucleus</keyword>
<dbReference type="HOGENOM" id="CLU_023747_0_0_1"/>
<keyword evidence="3" id="KW-0804">Transcription</keyword>
<dbReference type="EMBL" id="JQGA01001586">
    <property type="protein sequence ID" value="KGO64377.1"/>
    <property type="molecule type" value="Genomic_DNA"/>
</dbReference>
<dbReference type="GO" id="GO:0000978">
    <property type="term" value="F:RNA polymerase II cis-regulatory region sequence-specific DNA binding"/>
    <property type="evidence" value="ECO:0007669"/>
    <property type="project" value="TreeGrafter"/>
</dbReference>
<gene>
    <name evidence="7" type="ORF">PITC_022760</name>
</gene>
<dbReference type="PhylomeDB" id="A0A0A2K962"/>
<evidence type="ECO:0000256" key="5">
    <source>
        <dbReference type="SAM" id="MobiDB-lite"/>
    </source>
</evidence>
<keyword evidence="2" id="KW-0238">DNA-binding</keyword>
<feature type="region of interest" description="Disordered" evidence="5">
    <location>
        <begin position="40"/>
        <end position="69"/>
    </location>
</feature>
<dbReference type="InterPro" id="IPR051127">
    <property type="entry name" value="Fungal_SecMet_Regulators"/>
</dbReference>
<proteinExistence type="predicted"/>
<evidence type="ECO:0000259" key="6">
    <source>
        <dbReference type="SMART" id="SM00906"/>
    </source>
</evidence>
<dbReference type="Pfam" id="PF04082">
    <property type="entry name" value="Fungal_trans"/>
    <property type="match status" value="1"/>
</dbReference>
<dbReference type="GO" id="GO:0008270">
    <property type="term" value="F:zinc ion binding"/>
    <property type="evidence" value="ECO:0007669"/>
    <property type="project" value="InterPro"/>
</dbReference>
<dbReference type="PANTHER" id="PTHR47424:SF3">
    <property type="entry name" value="REGULATORY PROTEIN GAL4"/>
    <property type="match status" value="1"/>
</dbReference>
<dbReference type="PANTHER" id="PTHR47424">
    <property type="entry name" value="REGULATORY PROTEIN GAL4"/>
    <property type="match status" value="1"/>
</dbReference>
<name>A0A0A2K962_PENIT</name>
<evidence type="ECO:0000256" key="2">
    <source>
        <dbReference type="ARBA" id="ARBA00023125"/>
    </source>
</evidence>
<organism evidence="7 8">
    <name type="scientific">Penicillium italicum</name>
    <name type="common">Blue mold</name>
    <dbReference type="NCBI Taxonomy" id="40296"/>
    <lineage>
        <taxon>Eukaryota</taxon>
        <taxon>Fungi</taxon>
        <taxon>Dikarya</taxon>
        <taxon>Ascomycota</taxon>
        <taxon>Pezizomycotina</taxon>
        <taxon>Eurotiomycetes</taxon>
        <taxon>Eurotiomycetidae</taxon>
        <taxon>Eurotiales</taxon>
        <taxon>Aspergillaceae</taxon>
        <taxon>Penicillium</taxon>
    </lineage>
</organism>
<sequence length="504" mass="57592">MPAPSRVVESYEKLIQEIRTSLDDAHQAFLDRSLETIRRLVPQDPKGEQLTDPDSEDSQQDGMAPAPSPTYVGKASDIHFIHSIRQCVQGREDPAAEDALSQNYSQTHVPESLATLKHPLLFPSQDEADQFLEVYLSTIHIAYPFISKSVLLEAYRRFQTRDIHQYEFRPWLAMFRFAIRMGQSIGLHVESSPGCKSQTDRANWQRTWYSMYVLDRLLALQLGRPMAIHEADFHVELPSTIDQAPWSSLDEEGLMSSNHLERGCTMEYFLEVIRFSHIVGSVIRGLYQPSQVDLSPDIMLHSASGLDQRLSEWKASLPRNLRFDLGHTFEKSISFKRQRNMLAVKFHHLRALIHRPFLCLPLLQMNNQPFMDLLIQDKERIFEAELNCIHEAQQTARLLHNVVDERSLVHDFPWWQMISCLICASSILFVAESFYSNTSLLVGKSSALSLREDAETCLKVFEALSINSAAAQKAANMLEGLSRIRRSNEEGELLFTLLTYVVSG</sequence>
<comment type="caution">
    <text evidence="7">The sequence shown here is derived from an EMBL/GenBank/DDBJ whole genome shotgun (WGS) entry which is preliminary data.</text>
</comment>
<dbReference type="InterPro" id="IPR007219">
    <property type="entry name" value="XnlR_reg_dom"/>
</dbReference>
<evidence type="ECO:0000256" key="3">
    <source>
        <dbReference type="ARBA" id="ARBA00023163"/>
    </source>
</evidence>
<dbReference type="GO" id="GO:0000435">
    <property type="term" value="P:positive regulation of transcription from RNA polymerase II promoter by galactose"/>
    <property type="evidence" value="ECO:0007669"/>
    <property type="project" value="TreeGrafter"/>
</dbReference>
<feature type="domain" description="Xylanolytic transcriptional activator regulatory" evidence="6">
    <location>
        <begin position="171"/>
        <end position="244"/>
    </location>
</feature>
<dbReference type="STRING" id="40296.A0A0A2K962"/>
<dbReference type="GO" id="GO:0006351">
    <property type="term" value="P:DNA-templated transcription"/>
    <property type="evidence" value="ECO:0007669"/>
    <property type="project" value="InterPro"/>
</dbReference>
<reference evidence="7 8" key="1">
    <citation type="journal article" date="2015" name="Mol. Plant Microbe Interact.">
        <title>Genome, transcriptome, and functional analyses of Penicillium expansum provide new insights into secondary metabolism and pathogenicity.</title>
        <authorList>
            <person name="Ballester A.R."/>
            <person name="Marcet-Houben M."/>
            <person name="Levin E."/>
            <person name="Sela N."/>
            <person name="Selma-Lazaro C."/>
            <person name="Carmona L."/>
            <person name="Wisniewski M."/>
            <person name="Droby S."/>
            <person name="Gonzalez-Candelas L."/>
            <person name="Gabaldon T."/>
        </authorList>
    </citation>
    <scope>NUCLEOTIDE SEQUENCE [LARGE SCALE GENOMIC DNA]</scope>
    <source>
        <strain evidence="7 8">PHI-1</strain>
    </source>
</reference>
<dbReference type="AlphaFoldDB" id="A0A0A2K962"/>
<evidence type="ECO:0000256" key="4">
    <source>
        <dbReference type="ARBA" id="ARBA00023242"/>
    </source>
</evidence>
<keyword evidence="8" id="KW-1185">Reference proteome</keyword>
<accession>A0A0A2K962</accession>
<dbReference type="Proteomes" id="UP000030104">
    <property type="component" value="Unassembled WGS sequence"/>
</dbReference>
<evidence type="ECO:0000313" key="7">
    <source>
        <dbReference type="EMBL" id="KGO64377.1"/>
    </source>
</evidence>
<evidence type="ECO:0000313" key="8">
    <source>
        <dbReference type="Proteomes" id="UP000030104"/>
    </source>
</evidence>
<dbReference type="GO" id="GO:0005634">
    <property type="term" value="C:nucleus"/>
    <property type="evidence" value="ECO:0007669"/>
    <property type="project" value="TreeGrafter"/>
</dbReference>
<protein>
    <submittedName>
        <fullName evidence="7">Transcription factor, fungi</fullName>
    </submittedName>
</protein>
<dbReference type="GO" id="GO:0000981">
    <property type="term" value="F:DNA-binding transcription factor activity, RNA polymerase II-specific"/>
    <property type="evidence" value="ECO:0007669"/>
    <property type="project" value="TreeGrafter"/>
</dbReference>
<evidence type="ECO:0000256" key="1">
    <source>
        <dbReference type="ARBA" id="ARBA00023015"/>
    </source>
</evidence>